<dbReference type="Pfam" id="PF18517">
    <property type="entry name" value="LZ3wCH"/>
    <property type="match status" value="1"/>
</dbReference>
<evidence type="ECO:0000313" key="12">
    <source>
        <dbReference type="Proteomes" id="UP001314263"/>
    </source>
</evidence>
<gene>
    <name evidence="11" type="ORF">CVIRNUC_004872</name>
</gene>
<evidence type="ECO:0000259" key="9">
    <source>
        <dbReference type="Pfam" id="PF07106"/>
    </source>
</evidence>
<evidence type="ECO:0000313" key="11">
    <source>
        <dbReference type="EMBL" id="CAK0779857.1"/>
    </source>
</evidence>
<keyword evidence="5" id="KW-0233">DNA recombination</keyword>
<accession>A0AAV1I2Q6</accession>
<dbReference type="EMBL" id="CAUYUE010000006">
    <property type="protein sequence ID" value="CAK0779857.1"/>
    <property type="molecule type" value="Genomic_DNA"/>
</dbReference>
<organism evidence="11 12">
    <name type="scientific">Coccomyxa viridis</name>
    <dbReference type="NCBI Taxonomy" id="1274662"/>
    <lineage>
        <taxon>Eukaryota</taxon>
        <taxon>Viridiplantae</taxon>
        <taxon>Chlorophyta</taxon>
        <taxon>core chlorophytes</taxon>
        <taxon>Trebouxiophyceae</taxon>
        <taxon>Trebouxiophyceae incertae sedis</taxon>
        <taxon>Coccomyxaceae</taxon>
        <taxon>Coccomyxa</taxon>
    </lineage>
</organism>
<keyword evidence="12" id="KW-1185">Reference proteome</keyword>
<dbReference type="InterPro" id="IPR010776">
    <property type="entry name" value="Hop2_WH_dom"/>
</dbReference>
<evidence type="ECO:0000256" key="3">
    <source>
        <dbReference type="ARBA" id="ARBA00016093"/>
    </source>
</evidence>
<dbReference type="GO" id="GO:0010774">
    <property type="term" value="P:meiotic strand invasion involved in reciprocal meiotic recombination"/>
    <property type="evidence" value="ECO:0007669"/>
    <property type="project" value="TreeGrafter"/>
</dbReference>
<feature type="coiled-coil region" evidence="8">
    <location>
        <begin position="69"/>
        <end position="140"/>
    </location>
</feature>
<evidence type="ECO:0000256" key="2">
    <source>
        <dbReference type="ARBA" id="ARBA00007922"/>
    </source>
</evidence>
<dbReference type="GO" id="GO:0000709">
    <property type="term" value="P:meiotic joint molecule formation"/>
    <property type="evidence" value="ECO:0007669"/>
    <property type="project" value="TreeGrafter"/>
</dbReference>
<sequence>MAADERVLSFLQQQNRPYNAQGVTDHLAQFGVKKAQAQKALDALSEAGKIKCKEFGKTKIYTALQEDGDDLSKEEMEALQKANAELAEKAQAVSSAVRAKQKELQALECSLTVEEIAAKTEELQSQMHQAEEKLHELRSGSKLVTAEERAAVESAFLAATDAWAKRKRMFKSIWDQVSENIEQNAQNLFEEMGVETDEGCNADLKQVQQLMPKRIRR</sequence>
<protein>
    <recommendedName>
        <fullName evidence="3">Homologous-pairing protein 2 homolog</fullName>
    </recommendedName>
</protein>
<comment type="caution">
    <text evidence="11">The sequence shown here is derived from an EMBL/GenBank/DDBJ whole genome shotgun (WGS) entry which is preliminary data.</text>
</comment>
<feature type="domain" description="Homologous-pairing protein 2 winged helix" evidence="9">
    <location>
        <begin position="3"/>
        <end position="63"/>
    </location>
</feature>
<dbReference type="GO" id="GO:0120230">
    <property type="term" value="F:recombinase activator activity"/>
    <property type="evidence" value="ECO:0007669"/>
    <property type="project" value="TreeGrafter"/>
</dbReference>
<comment type="subcellular location">
    <subcellularLocation>
        <location evidence="1">Nucleus</location>
    </subcellularLocation>
</comment>
<reference evidence="11 12" key="1">
    <citation type="submission" date="2023-10" db="EMBL/GenBank/DDBJ databases">
        <authorList>
            <person name="Maclean D."/>
            <person name="Macfadyen A."/>
        </authorList>
    </citation>
    <scope>NUCLEOTIDE SEQUENCE [LARGE SCALE GENOMIC DNA]</scope>
</reference>
<dbReference type="GO" id="GO:0120231">
    <property type="term" value="C:DNA recombinase auxiliary factor complex"/>
    <property type="evidence" value="ECO:0007669"/>
    <property type="project" value="TreeGrafter"/>
</dbReference>
<evidence type="ECO:0000256" key="1">
    <source>
        <dbReference type="ARBA" id="ARBA00004123"/>
    </source>
</evidence>
<evidence type="ECO:0000259" key="10">
    <source>
        <dbReference type="Pfam" id="PF18517"/>
    </source>
</evidence>
<dbReference type="Proteomes" id="UP001314263">
    <property type="component" value="Unassembled WGS sequence"/>
</dbReference>
<keyword evidence="7" id="KW-0469">Meiosis</keyword>
<evidence type="ECO:0000256" key="7">
    <source>
        <dbReference type="ARBA" id="ARBA00023254"/>
    </source>
</evidence>
<dbReference type="InterPro" id="IPR036388">
    <property type="entry name" value="WH-like_DNA-bd_sf"/>
</dbReference>
<comment type="similarity">
    <text evidence="2">Belongs to the HOP2 family.</text>
</comment>
<dbReference type="Pfam" id="PF07106">
    <property type="entry name" value="WHD_TBPIP"/>
    <property type="match status" value="1"/>
</dbReference>
<dbReference type="AlphaFoldDB" id="A0AAV1I2Q6"/>
<dbReference type="GO" id="GO:0007129">
    <property type="term" value="P:homologous chromosome pairing at meiosis"/>
    <property type="evidence" value="ECO:0007669"/>
    <property type="project" value="TreeGrafter"/>
</dbReference>
<dbReference type="SUPFAM" id="SSF46785">
    <property type="entry name" value="Winged helix' DNA-binding domain"/>
    <property type="match status" value="1"/>
</dbReference>
<keyword evidence="4 8" id="KW-0175">Coiled coil</keyword>
<dbReference type="PANTHER" id="PTHR15938">
    <property type="entry name" value="TBP-1 INTERACTING PROTEIN"/>
    <property type="match status" value="1"/>
</dbReference>
<dbReference type="Gene3D" id="1.10.10.10">
    <property type="entry name" value="Winged helix-like DNA-binding domain superfamily/Winged helix DNA-binding domain"/>
    <property type="match status" value="1"/>
</dbReference>
<name>A0AAV1I2Q6_9CHLO</name>
<evidence type="ECO:0000256" key="8">
    <source>
        <dbReference type="SAM" id="Coils"/>
    </source>
</evidence>
<dbReference type="InterPro" id="IPR036390">
    <property type="entry name" value="WH_DNA-bd_sf"/>
</dbReference>
<proteinExistence type="inferred from homology"/>
<evidence type="ECO:0000256" key="4">
    <source>
        <dbReference type="ARBA" id="ARBA00023054"/>
    </source>
</evidence>
<feature type="domain" description="Leucine zipper with capping helix" evidence="10">
    <location>
        <begin position="144"/>
        <end position="198"/>
    </location>
</feature>
<dbReference type="GO" id="GO:0000794">
    <property type="term" value="C:condensed nuclear chromosome"/>
    <property type="evidence" value="ECO:0007669"/>
    <property type="project" value="TreeGrafter"/>
</dbReference>
<evidence type="ECO:0000256" key="6">
    <source>
        <dbReference type="ARBA" id="ARBA00023242"/>
    </source>
</evidence>
<dbReference type="PANTHER" id="PTHR15938:SF0">
    <property type="entry name" value="HOMOLOGOUS-PAIRING PROTEIN 2 HOMOLOG"/>
    <property type="match status" value="1"/>
</dbReference>
<evidence type="ECO:0000256" key="5">
    <source>
        <dbReference type="ARBA" id="ARBA00023172"/>
    </source>
</evidence>
<keyword evidence="6" id="KW-0539">Nucleus</keyword>
<dbReference type="InterPro" id="IPR040661">
    <property type="entry name" value="LZ3wCH"/>
</dbReference>
<dbReference type="GO" id="GO:0003690">
    <property type="term" value="F:double-stranded DNA binding"/>
    <property type="evidence" value="ECO:0007669"/>
    <property type="project" value="TreeGrafter"/>
</dbReference>